<evidence type="ECO:0000256" key="5">
    <source>
        <dbReference type="ARBA" id="ARBA00022691"/>
    </source>
</evidence>
<accession>A0A1W5CUQ9</accession>
<keyword evidence="15" id="KW-1185">Reference proteome</keyword>
<keyword evidence="5" id="KW-0949">S-adenosyl-L-methionine</keyword>
<dbReference type="EC" id="2.1.1.56" evidence="2"/>
<evidence type="ECO:0000313" key="15">
    <source>
        <dbReference type="Proteomes" id="UP000192927"/>
    </source>
</evidence>
<proteinExistence type="predicted"/>
<evidence type="ECO:0000256" key="3">
    <source>
        <dbReference type="ARBA" id="ARBA00022603"/>
    </source>
</evidence>
<comment type="function">
    <text evidence="1">Responsible for methylating the 5'-cap structure of mRNAs.</text>
</comment>
<evidence type="ECO:0000256" key="6">
    <source>
        <dbReference type="ARBA" id="ARBA00022884"/>
    </source>
</evidence>
<organism evidence="14 15">
    <name type="scientific">Lasallia pustulata</name>
    <dbReference type="NCBI Taxonomy" id="136370"/>
    <lineage>
        <taxon>Eukaryota</taxon>
        <taxon>Fungi</taxon>
        <taxon>Dikarya</taxon>
        <taxon>Ascomycota</taxon>
        <taxon>Pezizomycotina</taxon>
        <taxon>Lecanoromycetes</taxon>
        <taxon>OSLEUM clade</taxon>
        <taxon>Umbilicariomycetidae</taxon>
        <taxon>Umbilicariales</taxon>
        <taxon>Umbilicariaceae</taxon>
        <taxon>Lasallia</taxon>
    </lineage>
</organism>
<feature type="domain" description="MRNA cap 0 methyltransferase" evidence="13">
    <location>
        <begin position="304"/>
        <end position="679"/>
    </location>
</feature>
<dbReference type="SUPFAM" id="SSF53335">
    <property type="entry name" value="S-adenosyl-L-methionine-dependent methyltransferases"/>
    <property type="match status" value="1"/>
</dbReference>
<dbReference type="GO" id="GO:0004482">
    <property type="term" value="F:mRNA 5'-cap (guanine-N7-)-methyltransferase activity"/>
    <property type="evidence" value="ECO:0007669"/>
    <property type="project" value="UniProtKB-EC"/>
</dbReference>
<name>A0A1W5CUQ9_9LECA</name>
<evidence type="ECO:0000256" key="8">
    <source>
        <dbReference type="ARBA" id="ARBA00032772"/>
    </source>
</evidence>
<dbReference type="PANTHER" id="PTHR12189">
    <property type="entry name" value="MRNA GUANINE-7- METHYLTRANSFERASE"/>
    <property type="match status" value="1"/>
</dbReference>
<evidence type="ECO:0000256" key="11">
    <source>
        <dbReference type="ARBA" id="ARBA00049739"/>
    </source>
</evidence>
<evidence type="ECO:0000256" key="12">
    <source>
        <dbReference type="SAM" id="MobiDB-lite"/>
    </source>
</evidence>
<feature type="compositionally biased region" description="Basic and acidic residues" evidence="12">
    <location>
        <begin position="150"/>
        <end position="180"/>
    </location>
</feature>
<dbReference type="Pfam" id="PF03291">
    <property type="entry name" value="mRNA_G-N7_MeTrfase"/>
    <property type="match status" value="2"/>
</dbReference>
<dbReference type="InterPro" id="IPR004971">
    <property type="entry name" value="mRNA_G-N7_MeTrfase_dom"/>
</dbReference>
<feature type="region of interest" description="Disordered" evidence="12">
    <location>
        <begin position="524"/>
        <end position="553"/>
    </location>
</feature>
<evidence type="ECO:0000259" key="13">
    <source>
        <dbReference type="PROSITE" id="PS51562"/>
    </source>
</evidence>
<dbReference type="EMBL" id="FWEW01000347">
    <property type="protein sequence ID" value="SLM34587.1"/>
    <property type="molecule type" value="Genomic_DNA"/>
</dbReference>
<feature type="compositionally biased region" description="Basic residues" evidence="12">
    <location>
        <begin position="196"/>
        <end position="217"/>
    </location>
</feature>
<reference evidence="15" key="1">
    <citation type="submission" date="2017-03" db="EMBL/GenBank/DDBJ databases">
        <authorList>
            <person name="Sharma R."/>
            <person name="Thines M."/>
        </authorList>
    </citation>
    <scope>NUCLEOTIDE SEQUENCE [LARGE SCALE GENOMIC DNA]</scope>
</reference>
<evidence type="ECO:0000256" key="4">
    <source>
        <dbReference type="ARBA" id="ARBA00022679"/>
    </source>
</evidence>
<dbReference type="GO" id="GO:0003723">
    <property type="term" value="F:RNA binding"/>
    <property type="evidence" value="ECO:0007669"/>
    <property type="project" value="UniProtKB-KW"/>
</dbReference>
<dbReference type="GO" id="GO:0005634">
    <property type="term" value="C:nucleus"/>
    <property type="evidence" value="ECO:0007669"/>
    <property type="project" value="TreeGrafter"/>
</dbReference>
<dbReference type="Gene3D" id="3.40.50.150">
    <property type="entry name" value="Vaccinia Virus protein VP39"/>
    <property type="match status" value="1"/>
</dbReference>
<feature type="compositionally biased region" description="Basic and acidic residues" evidence="12">
    <location>
        <begin position="104"/>
        <end position="114"/>
    </location>
</feature>
<dbReference type="Proteomes" id="UP000192927">
    <property type="component" value="Unassembled WGS sequence"/>
</dbReference>
<evidence type="ECO:0000256" key="9">
    <source>
        <dbReference type="ARBA" id="ARBA00033387"/>
    </source>
</evidence>
<keyword evidence="7" id="KW-0506">mRNA capping</keyword>
<dbReference type="PROSITE" id="PS51562">
    <property type="entry name" value="RNA_CAP0_MT"/>
    <property type="match status" value="1"/>
</dbReference>
<comment type="catalytic activity">
    <reaction evidence="10">
        <text>a 5'-end (5'-triphosphoguanosine)-ribonucleoside in mRNA + S-adenosyl-L-methionine = a 5'-end (N(7)-methyl 5'-triphosphoguanosine)-ribonucleoside in mRNA + S-adenosyl-L-homocysteine</text>
        <dbReference type="Rhea" id="RHEA:67008"/>
        <dbReference type="Rhea" id="RHEA-COMP:17166"/>
        <dbReference type="Rhea" id="RHEA-COMP:17167"/>
        <dbReference type="ChEBI" id="CHEBI:57856"/>
        <dbReference type="ChEBI" id="CHEBI:59789"/>
        <dbReference type="ChEBI" id="CHEBI:156461"/>
        <dbReference type="ChEBI" id="CHEBI:167617"/>
        <dbReference type="EC" id="2.1.1.56"/>
    </reaction>
</comment>
<keyword evidence="6" id="KW-0694">RNA-binding</keyword>
<protein>
    <recommendedName>
        <fullName evidence="11">mRNA cap guanine-N(7) methyltransferase</fullName>
        <ecNumber evidence="2">2.1.1.56</ecNumber>
    </recommendedName>
    <alternativeName>
        <fullName evidence="8">mRNA (guanine-N(7))-methyltransferase</fullName>
    </alternativeName>
    <alternativeName>
        <fullName evidence="9">mRNA cap methyltransferase</fullName>
    </alternativeName>
</protein>
<evidence type="ECO:0000313" key="14">
    <source>
        <dbReference type="EMBL" id="SLM34587.1"/>
    </source>
</evidence>
<keyword evidence="3 14" id="KW-0489">Methyltransferase</keyword>
<feature type="compositionally biased region" description="Polar residues" evidence="12">
    <location>
        <begin position="116"/>
        <end position="127"/>
    </location>
</feature>
<evidence type="ECO:0000256" key="7">
    <source>
        <dbReference type="ARBA" id="ARBA00023042"/>
    </source>
</evidence>
<dbReference type="InterPro" id="IPR039753">
    <property type="entry name" value="RG7MT1"/>
</dbReference>
<evidence type="ECO:0000256" key="10">
    <source>
        <dbReference type="ARBA" id="ARBA00044712"/>
    </source>
</evidence>
<keyword evidence="7" id="KW-0507">mRNA processing</keyword>
<evidence type="ECO:0000256" key="1">
    <source>
        <dbReference type="ARBA" id="ARBA00003378"/>
    </source>
</evidence>
<dbReference type="AlphaFoldDB" id="A0A1W5CUQ9"/>
<keyword evidence="4 14" id="KW-0808">Transferase</keyword>
<feature type="region of interest" description="Disordered" evidence="12">
    <location>
        <begin position="1"/>
        <end position="252"/>
    </location>
</feature>
<feature type="compositionally biased region" description="Polar residues" evidence="12">
    <location>
        <begin position="534"/>
        <end position="546"/>
    </location>
</feature>
<sequence length="679" mass="75635">MYDPARDIFTASEDGPGDPDDQDPTERRANHASIGKPEQPDHRARDAAGQPSEHGVSELHRNLPLPDVVHKDPSNSTHSADVISSRMPSERDQTASPKPRKRDRSPEGHSEKNARFHSSQVTSNTLPSADGHHGASEPPNKRRKASPPSEAREDRTSRGPENDSEHQQSSHRERPRDIHRAFRRSRSPRRDDRKQARSRSPQRRPPQQRRKGTHAARRSPSPKAIQRTPTPPPRSPPRQRKRPGGASRIGTVEKELLKQRQIGREQEQLAEAKKAAATRGVHDVVRQHYNAVPERGRDWRKTDSRIKGLRSFNNWIKSTIIQRFSPNENSTSGGAKVTGEGEFEPAPQGILVLDIGCGKGGDLGKWRQAPQQVELYVGLDPAEISIDQARERYVQMRGGGLPIRGGGRGGRGRGGMAQRTFQGEFFVKDCFGEWLGDIPIIQEVGIDGSVGPGGAGAISARWGGGGFDVVSMMFCMHYAFESEAKARGMLRNVAGSLKKGGRFLGVIPNSDIIRAKVEEFHRKRPKLPADGSASGESTAAQGSNQKAEGAEAGEVSDLAYPEWGNSIYRVRFPGKTPEDGVFRPPFGWRYSYFMEEAVEEVPEYVVPWEAFRALAEDYNLEQQYRKPFLDVWQEEKDDRILGPLSERMGVRERNGGPLLVSDEEMEAASFYHAFCFYKV</sequence>
<dbReference type="InterPro" id="IPR029063">
    <property type="entry name" value="SAM-dependent_MTases_sf"/>
</dbReference>
<dbReference type="PANTHER" id="PTHR12189:SF2">
    <property type="entry name" value="MRNA CAP GUANINE-N7 METHYLTRANSFERASE"/>
    <property type="match status" value="1"/>
</dbReference>
<evidence type="ECO:0000256" key="2">
    <source>
        <dbReference type="ARBA" id="ARBA00011926"/>
    </source>
</evidence>